<accession>A0A1U9JUB0</accession>
<dbReference type="Pfam" id="PF04464">
    <property type="entry name" value="Glyphos_transf"/>
    <property type="match status" value="1"/>
</dbReference>
<dbReference type="GO" id="GO:0047355">
    <property type="term" value="F:CDP-glycerol glycerophosphotransferase activity"/>
    <property type="evidence" value="ECO:0007669"/>
    <property type="project" value="InterPro"/>
</dbReference>
<evidence type="ECO:0000313" key="1">
    <source>
        <dbReference type="EMBL" id="AQS41440.1"/>
    </source>
</evidence>
<organism evidence="1 2">
    <name type="scientific">Candidatus Tokpelaia hoelldobleri</name>
    <dbReference type="NCBI Taxonomy" id="1902579"/>
    <lineage>
        <taxon>Bacteria</taxon>
        <taxon>Pseudomonadati</taxon>
        <taxon>Pseudomonadota</taxon>
        <taxon>Alphaproteobacteria</taxon>
        <taxon>Hyphomicrobiales</taxon>
        <taxon>Candidatus Tokpelaia</taxon>
    </lineage>
</organism>
<sequence length="468" mass="53330">MLYLSRKKRKAARQLKCNVEAMPQRFDDISSQLTALDVRQNEQNLYFQQQLHNLHQQLHNVKQIGNLIAARQPVAGRKIKVVFLVHHIEAWDSIADLYQSMLEKEDFEPVVATINRRFPGEATYGFEPVVHERLQEMGVKHIRLGMENSWAGLDILKAIAPDIIFRQSPWDNDVPAAFHTDELRFARLCYVSYAVLNMLETEAIGKEDPVSDSYWYRSCWHIFEATEPGVEHISHNSARAAQNVLHTGHPKVRRLVREGAKSSRWPVPEDKERRRVRIIWAPHHSLDTRWFRFGMFHLMYKEMLEWAQTAPDMDIVLHAHPALFSVLTAEGGFITQAELAAFLAEWDALPNTGRIAAGNYAGVMHASDYLVSDGISFLMEYQFFNKPVIFLERPDHIAFSESGEKIIEGVHRVPGLEAAKALIARFEAGEADPLAQKQKDNVAWLNAQGDAVENIITAIREGIAAEQA</sequence>
<reference evidence="1 2" key="2">
    <citation type="journal article" date="2016" name="Sci. Rep.">
        <title>The genome of Rhizobiales bacteria in predatory ants reveals urease gene functions but no genes for nitrogen fixation.</title>
        <authorList>
            <person name="Neuvonen M.M."/>
            <person name="Tamarit D."/>
            <person name="Naslund K."/>
            <person name="Liebig J."/>
            <person name="Feldhaar H."/>
            <person name="Moran N.A."/>
            <person name="Guy L."/>
            <person name="Andersson S.G."/>
        </authorList>
    </citation>
    <scope>NUCLEOTIDE SEQUENCE [LARGE SCALE GENOMIC DNA]</scope>
    <source>
        <strain evidence="1 2">Hsal</strain>
    </source>
</reference>
<dbReference type="Gene3D" id="3.40.50.12580">
    <property type="match status" value="1"/>
</dbReference>
<dbReference type="STRING" id="1902579.BHV28_07400"/>
<dbReference type="KEGG" id="thd:BHV28_07400"/>
<keyword evidence="2" id="KW-1185">Reference proteome</keyword>
<dbReference type="InterPro" id="IPR043148">
    <property type="entry name" value="TagF_C"/>
</dbReference>
<dbReference type="GO" id="GO:0016020">
    <property type="term" value="C:membrane"/>
    <property type="evidence" value="ECO:0007669"/>
    <property type="project" value="InterPro"/>
</dbReference>
<dbReference type="EMBL" id="CP017315">
    <property type="protein sequence ID" value="AQS41440.1"/>
    <property type="molecule type" value="Genomic_DNA"/>
</dbReference>
<dbReference type="AlphaFoldDB" id="A0A1U9JUB0"/>
<name>A0A1U9JUB0_9HYPH</name>
<dbReference type="Proteomes" id="UP000188912">
    <property type="component" value="Chromosome"/>
</dbReference>
<proteinExistence type="predicted"/>
<reference evidence="1 2" key="1">
    <citation type="journal article" date="2010" name="Science">
        <title>Genomic comparison of the ants Camponotus floridanus and Harpegnathos saltator.</title>
        <authorList>
            <person name="Bonasio R."/>
            <person name="Zhang G."/>
            <person name="Ye C."/>
            <person name="Mutti N.S."/>
            <person name="Fang X."/>
            <person name="Qin N."/>
            <person name="Donahue G."/>
            <person name="Yang P."/>
            <person name="Li Q."/>
            <person name="Li C."/>
            <person name="Zhang P."/>
            <person name="Huang Z."/>
            <person name="Berger S.L."/>
            <person name="Reinberg D."/>
            <person name="Wang J."/>
            <person name="Liebig J."/>
        </authorList>
    </citation>
    <scope>NUCLEOTIDE SEQUENCE [LARGE SCALE GENOMIC DNA]</scope>
    <source>
        <strain evidence="1 2">Hsal</strain>
    </source>
</reference>
<gene>
    <name evidence="1" type="ORF">BHV28_07400</name>
</gene>
<dbReference type="SUPFAM" id="SSF53756">
    <property type="entry name" value="UDP-Glycosyltransferase/glycogen phosphorylase"/>
    <property type="match status" value="1"/>
</dbReference>
<evidence type="ECO:0000313" key="2">
    <source>
        <dbReference type="Proteomes" id="UP000188912"/>
    </source>
</evidence>
<protein>
    <submittedName>
        <fullName evidence="1">Uncharacterized protein</fullName>
    </submittedName>
</protein>
<dbReference type="InterPro" id="IPR007554">
    <property type="entry name" value="Glycerophosphate_synth"/>
</dbReference>